<dbReference type="EnsemblMetazoa" id="Aqu2.1.08018_001">
    <property type="protein sequence ID" value="Aqu2.1.08018_001"/>
    <property type="gene ID" value="Aqu2.1.08018"/>
</dbReference>
<proteinExistence type="predicted"/>
<dbReference type="InParanoid" id="A0A1X7T1D0"/>
<accession>A0A1X7T1D0</accession>
<name>A0A1X7T1D0_AMPQE</name>
<protein>
    <recommendedName>
        <fullName evidence="3">DUF5641 domain-containing protein</fullName>
    </recommendedName>
</protein>
<organism evidence="2">
    <name type="scientific">Amphimedon queenslandica</name>
    <name type="common">Sponge</name>
    <dbReference type="NCBI Taxonomy" id="400682"/>
    <lineage>
        <taxon>Eukaryota</taxon>
        <taxon>Metazoa</taxon>
        <taxon>Porifera</taxon>
        <taxon>Demospongiae</taxon>
        <taxon>Heteroscleromorpha</taxon>
        <taxon>Haplosclerida</taxon>
        <taxon>Niphatidae</taxon>
        <taxon>Amphimedon</taxon>
    </lineage>
</organism>
<sequence>MGADGNARGSVVRLLSRGKQTTLLKHPVQKLIPLEVEESPEIEESPDIERTDPTVDTSKEKEEDDCERTVIEDGNCKSTRPRRIAAVEARDNILARLCES</sequence>
<evidence type="ECO:0008006" key="3">
    <source>
        <dbReference type="Google" id="ProtNLM"/>
    </source>
</evidence>
<feature type="compositionally biased region" description="Acidic residues" evidence="1">
    <location>
        <begin position="35"/>
        <end position="46"/>
    </location>
</feature>
<evidence type="ECO:0000256" key="1">
    <source>
        <dbReference type="SAM" id="MobiDB-lite"/>
    </source>
</evidence>
<feature type="region of interest" description="Disordered" evidence="1">
    <location>
        <begin position="35"/>
        <end position="66"/>
    </location>
</feature>
<reference evidence="2" key="1">
    <citation type="submission" date="2017-05" db="UniProtKB">
        <authorList>
            <consortium name="EnsemblMetazoa"/>
        </authorList>
    </citation>
    <scope>IDENTIFICATION</scope>
</reference>
<evidence type="ECO:0000313" key="2">
    <source>
        <dbReference type="EnsemblMetazoa" id="Aqu2.1.08018_001"/>
    </source>
</evidence>
<dbReference type="AlphaFoldDB" id="A0A1X7T1D0"/>
<feature type="compositionally biased region" description="Basic and acidic residues" evidence="1">
    <location>
        <begin position="47"/>
        <end position="66"/>
    </location>
</feature>